<dbReference type="Proteomes" id="UP001159641">
    <property type="component" value="Unassembled WGS sequence"/>
</dbReference>
<comment type="function">
    <text evidence="11">Involved in the modulation of neuronal aggregation. May be involved in developmental events during the formation of the central nervous system.</text>
</comment>
<dbReference type="InterPro" id="IPR002172">
    <property type="entry name" value="LDrepeatLR_classA_rpt"/>
</dbReference>
<dbReference type="InterPro" id="IPR036055">
    <property type="entry name" value="LDL_receptor-like_sf"/>
</dbReference>
<dbReference type="InterPro" id="IPR050685">
    <property type="entry name" value="LDLR"/>
</dbReference>
<dbReference type="CDD" id="cd19941">
    <property type="entry name" value="TIL"/>
    <property type="match status" value="1"/>
</dbReference>
<dbReference type="Gene3D" id="4.10.400.10">
    <property type="entry name" value="Low-density Lipoprotein Receptor"/>
    <property type="match status" value="2"/>
</dbReference>
<dbReference type="GO" id="GO:0005576">
    <property type="term" value="C:extracellular region"/>
    <property type="evidence" value="ECO:0007669"/>
    <property type="project" value="UniProtKB-SubCell"/>
</dbReference>
<keyword evidence="16" id="KW-1185">Reference proteome</keyword>
<dbReference type="Pfam" id="PF00754">
    <property type="entry name" value="F5_F8_type_C"/>
    <property type="match status" value="1"/>
</dbReference>
<feature type="compositionally biased region" description="Polar residues" evidence="13">
    <location>
        <begin position="417"/>
        <end position="440"/>
    </location>
</feature>
<keyword evidence="7" id="KW-0677">Repeat</keyword>
<dbReference type="PROSITE" id="PS01285">
    <property type="entry name" value="FA58C_1"/>
    <property type="match status" value="1"/>
</dbReference>
<dbReference type="SUPFAM" id="SSF49785">
    <property type="entry name" value="Galactose-binding domain-like"/>
    <property type="match status" value="1"/>
</dbReference>
<feature type="compositionally biased region" description="Acidic residues" evidence="13">
    <location>
        <begin position="89"/>
        <end position="99"/>
    </location>
</feature>
<feature type="domain" description="F5/8 type C" evidence="14">
    <location>
        <begin position="151"/>
        <end position="294"/>
    </location>
</feature>
<dbReference type="Gene3D" id="2.10.70.10">
    <property type="entry name" value="Complement Module, domain 1"/>
    <property type="match status" value="1"/>
</dbReference>
<dbReference type="PANTHER" id="PTHR24270">
    <property type="entry name" value="LOW-DENSITY LIPOPROTEIN RECEPTOR-RELATED"/>
    <property type="match status" value="1"/>
</dbReference>
<dbReference type="Gene3D" id="2.20.100.10">
    <property type="entry name" value="Thrombospondin type-1 (TSP1) repeat"/>
    <property type="match status" value="1"/>
</dbReference>
<evidence type="ECO:0000256" key="4">
    <source>
        <dbReference type="ARBA" id="ARBA00022536"/>
    </source>
</evidence>
<dbReference type="InterPro" id="IPR000884">
    <property type="entry name" value="TSP1_rpt"/>
</dbReference>
<evidence type="ECO:0000256" key="2">
    <source>
        <dbReference type="ARBA" id="ARBA00004239"/>
    </source>
</evidence>
<evidence type="ECO:0000256" key="11">
    <source>
        <dbReference type="ARBA" id="ARBA00045981"/>
    </source>
</evidence>
<evidence type="ECO:0000256" key="5">
    <source>
        <dbReference type="ARBA" id="ARBA00022692"/>
    </source>
</evidence>
<evidence type="ECO:0000256" key="10">
    <source>
        <dbReference type="ARBA" id="ARBA00023157"/>
    </source>
</evidence>
<feature type="compositionally biased region" description="Gly residues" evidence="13">
    <location>
        <begin position="48"/>
        <end position="61"/>
    </location>
</feature>
<protein>
    <recommendedName>
        <fullName evidence="3">SCO-spondin</fullName>
    </recommendedName>
</protein>
<evidence type="ECO:0000256" key="9">
    <source>
        <dbReference type="ARBA" id="ARBA00023136"/>
    </source>
</evidence>
<evidence type="ECO:0000256" key="12">
    <source>
        <dbReference type="PROSITE-ProRule" id="PRU00124"/>
    </source>
</evidence>
<organism evidence="15 16">
    <name type="scientific">Eschrichtius robustus</name>
    <name type="common">California gray whale</name>
    <name type="synonym">Eschrichtius gibbosus</name>
    <dbReference type="NCBI Taxonomy" id="9764"/>
    <lineage>
        <taxon>Eukaryota</taxon>
        <taxon>Metazoa</taxon>
        <taxon>Chordata</taxon>
        <taxon>Craniata</taxon>
        <taxon>Vertebrata</taxon>
        <taxon>Euteleostomi</taxon>
        <taxon>Mammalia</taxon>
        <taxon>Eutheria</taxon>
        <taxon>Laurasiatheria</taxon>
        <taxon>Artiodactyla</taxon>
        <taxon>Whippomorpha</taxon>
        <taxon>Cetacea</taxon>
        <taxon>Mysticeti</taxon>
        <taxon>Eschrichtiidae</taxon>
        <taxon>Eschrichtius</taxon>
    </lineage>
</organism>
<comment type="subcellular location">
    <subcellularLocation>
        <location evidence="1">Membrane</location>
        <topology evidence="1">Single-pass membrane protein</topology>
    </subcellularLocation>
    <subcellularLocation>
        <location evidence="2">Secreted</location>
        <location evidence="2">Extracellular space</location>
    </subcellularLocation>
</comment>
<feature type="region of interest" description="Disordered" evidence="13">
    <location>
        <begin position="701"/>
        <end position="725"/>
    </location>
</feature>
<evidence type="ECO:0000256" key="13">
    <source>
        <dbReference type="SAM" id="MobiDB-lite"/>
    </source>
</evidence>
<sequence>MKAVSSTPGPPSGGSLARGPLRGLRVSARQHVTLLPLLPAGQLPPGEGEQGPWGQGSGGGDWVLVEGVGESCCHCVLPSEWVCGVAEEPQGEEDGEESEGATGGSTESGGHRLPQPQGENHTVCHMAPPAPSPQIGAPLITHVLPPPGDPCCSPLGLARLPEGSLHASPQQLERRTWAAILRPPTGAPGQQGWSPVEDAYAQWHTQPPYLQLDLLRPRNLTGIMVQGAGSSDLLQFSNDGLHWHNYRDVLPVWTFGRMVQARYIRVWPLDVYLSAAPHGEANHGIPLPAELLGCEPVPPCPGLGTAVPVASALAGVGYPAAPLSLVGSALWETHPEMTPCPEAALKLGEPRESPWLFFLSESRPQPGPRPSPTPSLDSCPPPPPTQPREGLAEAGAERWRPQQGSPVPPTGKGPVSLASTSHPSLGETVQTETATPSSQPEAKALRPEMAAVTVLPPRPMTPVAPAGQSIAPGPFPPVRHSPGQAPRELLGCVKQEQLCDAEEDCLDGSDERSCVDLRASAVPFPVPTTALPGLPASRGLCSQSQLSCGSRECLPAERRCDLQPDCQDGSDEDGCVDCGLAPGSGWSSCSRSCGLGLAFQRRELLRPPLPGGSCLPSGQGVGRVGRLGALQRLWWGRPSESLEELCGPPARGWWCPLPRGLPREGTLRLAALHGWHSKASPSERRPGTGLDVWSFVRGGDEGLDPGWPGGRRVSESKAEPSQQRSLRLTEALGWTPWGPRSACSQSSLVPGGGPGWRSRSWLCPNPGDTSCPGEATQEEPCSPAVCPAPCDGGVQTRGHSCSASAPGDPGCQGPHSQTRGCNTQPCTAQCPGDTVFRSAEQCHQEGGSRPRLCLAQGPGVECTSVCTPGCACPLALFLHDASCLPLSQCPCQLHGQLYAPGAVARLDSCNNCTCISGVMLCTSEPCPVACGWSP</sequence>
<feature type="disulfide bond" evidence="12">
    <location>
        <begin position="548"/>
        <end position="566"/>
    </location>
</feature>
<dbReference type="PRINTS" id="PR00261">
    <property type="entry name" value="LDLRECEPTOR"/>
</dbReference>
<evidence type="ECO:0000259" key="14">
    <source>
        <dbReference type="PROSITE" id="PS50022"/>
    </source>
</evidence>
<keyword evidence="10 12" id="KW-1015">Disulfide bond</keyword>
<comment type="caution">
    <text evidence="15">The sequence shown here is derived from an EMBL/GenBank/DDBJ whole genome shotgun (WGS) entry which is preliminary data.</text>
</comment>
<keyword evidence="6" id="KW-0732">Signal</keyword>
<dbReference type="SMART" id="SM00192">
    <property type="entry name" value="LDLa"/>
    <property type="match status" value="2"/>
</dbReference>
<accession>A0AB34GU32</accession>
<evidence type="ECO:0000313" key="16">
    <source>
        <dbReference type="Proteomes" id="UP001159641"/>
    </source>
</evidence>
<evidence type="ECO:0000256" key="1">
    <source>
        <dbReference type="ARBA" id="ARBA00004167"/>
    </source>
</evidence>
<dbReference type="PROSITE" id="PS50022">
    <property type="entry name" value="FA58C_3"/>
    <property type="match status" value="1"/>
</dbReference>
<evidence type="ECO:0000256" key="7">
    <source>
        <dbReference type="ARBA" id="ARBA00022737"/>
    </source>
</evidence>
<evidence type="ECO:0000313" key="15">
    <source>
        <dbReference type="EMBL" id="KAJ8782813.1"/>
    </source>
</evidence>
<feature type="region of interest" description="Disordered" evidence="13">
    <location>
        <begin position="38"/>
        <end position="61"/>
    </location>
</feature>
<name>A0AB34GU32_ESCRO</name>
<dbReference type="CDD" id="cd00112">
    <property type="entry name" value="LDLa"/>
    <property type="match status" value="2"/>
</dbReference>
<dbReference type="PROSITE" id="PS50092">
    <property type="entry name" value="TSP1"/>
    <property type="match status" value="1"/>
</dbReference>
<feature type="disulfide bond" evidence="12">
    <location>
        <begin position="560"/>
        <end position="575"/>
    </location>
</feature>
<gene>
    <name evidence="15" type="ORF">J1605_009421</name>
</gene>
<dbReference type="InterPro" id="IPR008979">
    <property type="entry name" value="Galactose-bd-like_sf"/>
</dbReference>
<dbReference type="Gene3D" id="2.60.120.260">
    <property type="entry name" value="Galactose-binding domain-like"/>
    <property type="match status" value="1"/>
</dbReference>
<dbReference type="EMBL" id="JAIQCJ010002089">
    <property type="protein sequence ID" value="KAJ8782813.1"/>
    <property type="molecule type" value="Genomic_DNA"/>
</dbReference>
<dbReference type="GO" id="GO:0005886">
    <property type="term" value="C:plasma membrane"/>
    <property type="evidence" value="ECO:0007669"/>
    <property type="project" value="TreeGrafter"/>
</dbReference>
<feature type="region of interest" description="Disordered" evidence="13">
    <location>
        <begin position="1"/>
        <end position="20"/>
    </location>
</feature>
<dbReference type="SUPFAM" id="SSF82895">
    <property type="entry name" value="TSP-1 type 1 repeat"/>
    <property type="match status" value="2"/>
</dbReference>
<feature type="region of interest" description="Disordered" evidence="13">
    <location>
        <begin position="359"/>
        <end position="446"/>
    </location>
</feature>
<keyword evidence="8" id="KW-1133">Transmembrane helix</keyword>
<dbReference type="SMART" id="SM00215">
    <property type="entry name" value="VWC_out"/>
    <property type="match status" value="1"/>
</dbReference>
<feature type="disulfide bond" evidence="12">
    <location>
        <begin position="541"/>
        <end position="553"/>
    </location>
</feature>
<dbReference type="AlphaFoldDB" id="A0AB34GU32"/>
<dbReference type="InterPro" id="IPR036383">
    <property type="entry name" value="TSP1_rpt_sf"/>
</dbReference>
<dbReference type="InterPro" id="IPR000421">
    <property type="entry name" value="FA58C"/>
</dbReference>
<dbReference type="PROSITE" id="PS50068">
    <property type="entry name" value="LDLRA_2"/>
    <property type="match status" value="1"/>
</dbReference>
<feature type="compositionally biased region" description="Low complexity" evidence="13">
    <location>
        <begin position="38"/>
        <end position="47"/>
    </location>
</feature>
<dbReference type="GO" id="GO:0016192">
    <property type="term" value="P:vesicle-mediated transport"/>
    <property type="evidence" value="ECO:0007669"/>
    <property type="project" value="UniProtKB-ARBA"/>
</dbReference>
<dbReference type="SUPFAM" id="SSF57424">
    <property type="entry name" value="LDL receptor-like module"/>
    <property type="match status" value="2"/>
</dbReference>
<evidence type="ECO:0000256" key="8">
    <source>
        <dbReference type="ARBA" id="ARBA00022989"/>
    </source>
</evidence>
<keyword evidence="5" id="KW-0812">Transmembrane</keyword>
<feature type="compositionally biased region" description="Pro residues" evidence="13">
    <location>
        <begin position="365"/>
        <end position="386"/>
    </location>
</feature>
<dbReference type="InterPro" id="IPR001007">
    <property type="entry name" value="VWF_dom"/>
</dbReference>
<proteinExistence type="predicted"/>
<keyword evidence="4" id="KW-0245">EGF-like domain</keyword>
<evidence type="ECO:0000256" key="3">
    <source>
        <dbReference type="ARBA" id="ARBA00020523"/>
    </source>
</evidence>
<dbReference type="Pfam" id="PF00057">
    <property type="entry name" value="Ldl_recept_a"/>
    <property type="match status" value="1"/>
</dbReference>
<reference evidence="15 16" key="1">
    <citation type="submission" date="2022-11" db="EMBL/GenBank/DDBJ databases">
        <title>Whole genome sequence of Eschrichtius robustus ER-17-0199.</title>
        <authorList>
            <person name="Bruniche-Olsen A."/>
            <person name="Black A.N."/>
            <person name="Fields C.J."/>
            <person name="Walden K."/>
            <person name="Dewoody J.A."/>
        </authorList>
    </citation>
    <scope>NUCLEOTIDE SEQUENCE [LARGE SCALE GENOMIC DNA]</scope>
    <source>
        <strain evidence="15">ER-17-0199</strain>
        <tissue evidence="15">Blubber</tissue>
    </source>
</reference>
<evidence type="ECO:0000256" key="6">
    <source>
        <dbReference type="ARBA" id="ARBA00022729"/>
    </source>
</evidence>
<dbReference type="SMART" id="SM00231">
    <property type="entry name" value="FA58C"/>
    <property type="match status" value="1"/>
</dbReference>
<keyword evidence="9" id="KW-0472">Membrane</keyword>
<feature type="region of interest" description="Disordered" evidence="13">
    <location>
        <begin position="88"/>
        <end position="134"/>
    </location>
</feature>